<evidence type="ECO:0000313" key="3">
    <source>
        <dbReference type="Proteomes" id="UP000011083"/>
    </source>
</evidence>
<dbReference type="EMBL" id="KB008161">
    <property type="protein sequence ID" value="ELR11077.1"/>
    <property type="molecule type" value="Genomic_DNA"/>
</dbReference>
<dbReference type="AlphaFoldDB" id="L8GDH5"/>
<proteinExistence type="predicted"/>
<reference evidence="2 3" key="1">
    <citation type="journal article" date="2013" name="Genome Biol.">
        <title>Genome of Acanthamoeba castellanii highlights extensive lateral gene transfer and early evolution of tyrosine kinase signaling.</title>
        <authorList>
            <person name="Clarke M."/>
            <person name="Lohan A.J."/>
            <person name="Liu B."/>
            <person name="Lagkouvardos I."/>
            <person name="Roy S."/>
            <person name="Zafar N."/>
            <person name="Bertelli C."/>
            <person name="Schilde C."/>
            <person name="Kianianmomeni A."/>
            <person name="Burglin T.R."/>
            <person name="Frech C."/>
            <person name="Turcotte B."/>
            <person name="Kopec K.O."/>
            <person name="Synnott J.M."/>
            <person name="Choo C."/>
            <person name="Paponov I."/>
            <person name="Finkler A."/>
            <person name="Soon Heng Tan C."/>
            <person name="Hutchins A.P."/>
            <person name="Weinmeier T."/>
            <person name="Rattei T."/>
            <person name="Chu J.S."/>
            <person name="Gimenez G."/>
            <person name="Irimia M."/>
            <person name="Rigden D.J."/>
            <person name="Fitzpatrick D.A."/>
            <person name="Lorenzo-Morales J."/>
            <person name="Bateman A."/>
            <person name="Chiu C.H."/>
            <person name="Tang P."/>
            <person name="Hegemann P."/>
            <person name="Fromm H."/>
            <person name="Raoult D."/>
            <person name="Greub G."/>
            <person name="Miranda-Saavedra D."/>
            <person name="Chen N."/>
            <person name="Nash P."/>
            <person name="Ginger M.L."/>
            <person name="Horn M."/>
            <person name="Schaap P."/>
            <person name="Caler L."/>
            <person name="Loftus B."/>
        </authorList>
    </citation>
    <scope>NUCLEOTIDE SEQUENCE [LARGE SCALE GENOMIC DNA]</scope>
    <source>
        <strain evidence="2 3">Neff</strain>
    </source>
</reference>
<feature type="region of interest" description="Disordered" evidence="1">
    <location>
        <begin position="95"/>
        <end position="122"/>
    </location>
</feature>
<name>L8GDH5_ACACF</name>
<dbReference type="KEGG" id="acan:ACA1_160630"/>
<protein>
    <submittedName>
        <fullName evidence="2">Uncharacterized protein</fullName>
    </submittedName>
</protein>
<dbReference type="Proteomes" id="UP000011083">
    <property type="component" value="Unassembled WGS sequence"/>
</dbReference>
<dbReference type="RefSeq" id="XP_004333090.1">
    <property type="nucleotide sequence ID" value="XM_004333042.1"/>
</dbReference>
<feature type="region of interest" description="Disordered" evidence="1">
    <location>
        <begin position="53"/>
        <end position="76"/>
    </location>
</feature>
<gene>
    <name evidence="2" type="ORF">ACA1_160630</name>
</gene>
<accession>L8GDH5</accession>
<keyword evidence="3" id="KW-1185">Reference proteome</keyword>
<evidence type="ECO:0000313" key="2">
    <source>
        <dbReference type="EMBL" id="ELR11077.1"/>
    </source>
</evidence>
<sequence>MVGWLETFSVADLFGRCFGGKTKAPGKDGDAPVPILEAEENPKQRLSIEDQKIGLLSGRKPINQDPGSEQPTKRRSVMSTGIWLNVQHPKNVRIYRSAPAGEVPLSKLPTAKDPSTTHDSHC</sequence>
<organism evidence="2 3">
    <name type="scientific">Acanthamoeba castellanii (strain ATCC 30010 / Neff)</name>
    <dbReference type="NCBI Taxonomy" id="1257118"/>
    <lineage>
        <taxon>Eukaryota</taxon>
        <taxon>Amoebozoa</taxon>
        <taxon>Discosea</taxon>
        <taxon>Longamoebia</taxon>
        <taxon>Centramoebida</taxon>
        <taxon>Acanthamoebidae</taxon>
        <taxon>Acanthamoeba</taxon>
    </lineage>
</organism>
<evidence type="ECO:0000256" key="1">
    <source>
        <dbReference type="SAM" id="MobiDB-lite"/>
    </source>
</evidence>
<dbReference type="OrthoDB" id="16982at2759"/>
<dbReference type="GeneID" id="14911505"/>
<dbReference type="VEuPathDB" id="AmoebaDB:ACA1_160630"/>